<dbReference type="InterPro" id="IPR036505">
    <property type="entry name" value="Amidase/PGRP_sf"/>
</dbReference>
<dbReference type="InterPro" id="IPR002502">
    <property type="entry name" value="Amidase_domain"/>
</dbReference>
<dbReference type="EMBL" id="BSUJ01000001">
    <property type="protein sequence ID" value="GMA20319.1"/>
    <property type="molecule type" value="Genomic_DNA"/>
</dbReference>
<proteinExistence type="inferred from homology"/>
<dbReference type="InterPro" id="IPR006619">
    <property type="entry name" value="PGRP_domain_met/bac"/>
</dbReference>
<dbReference type="PANTHER" id="PTHR11022:SF41">
    <property type="entry name" value="PEPTIDOGLYCAN-RECOGNITION PROTEIN LC-RELATED"/>
    <property type="match status" value="1"/>
</dbReference>
<dbReference type="InterPro" id="IPR006311">
    <property type="entry name" value="TAT_signal"/>
</dbReference>
<accession>A0ABQ6HPC9</accession>
<feature type="region of interest" description="Disordered" evidence="2">
    <location>
        <begin position="479"/>
        <end position="579"/>
    </location>
</feature>
<dbReference type="PANTHER" id="PTHR11022">
    <property type="entry name" value="PEPTIDOGLYCAN RECOGNITION PROTEIN"/>
    <property type="match status" value="1"/>
</dbReference>
<evidence type="ECO:0000313" key="5">
    <source>
        <dbReference type="Proteomes" id="UP001157109"/>
    </source>
</evidence>
<dbReference type="PROSITE" id="PS51318">
    <property type="entry name" value="TAT"/>
    <property type="match status" value="1"/>
</dbReference>
<dbReference type="CDD" id="cd06583">
    <property type="entry name" value="PGRP"/>
    <property type="match status" value="1"/>
</dbReference>
<dbReference type="InterPro" id="IPR015510">
    <property type="entry name" value="PGRP"/>
</dbReference>
<reference evidence="5" key="1">
    <citation type="journal article" date="2019" name="Int. J. Syst. Evol. Microbiol.">
        <title>The Global Catalogue of Microorganisms (GCM) 10K type strain sequencing project: providing services to taxonomists for standard genome sequencing and annotation.</title>
        <authorList>
            <consortium name="The Broad Institute Genomics Platform"/>
            <consortium name="The Broad Institute Genome Sequencing Center for Infectious Disease"/>
            <person name="Wu L."/>
            <person name="Ma J."/>
        </authorList>
    </citation>
    <scope>NUCLEOTIDE SEQUENCE [LARGE SCALE GENOMIC DNA]</scope>
    <source>
        <strain evidence="5">NBRC 105830</strain>
    </source>
</reference>
<dbReference type="RefSeq" id="WP_284284590.1">
    <property type="nucleotide sequence ID" value="NZ_BSUJ01000001.1"/>
</dbReference>
<dbReference type="SUPFAM" id="SSF55846">
    <property type="entry name" value="N-acetylmuramoyl-L-alanine amidase-like"/>
    <property type="match status" value="1"/>
</dbReference>
<dbReference type="Pfam" id="PF01510">
    <property type="entry name" value="Amidase_2"/>
    <property type="match status" value="1"/>
</dbReference>
<feature type="compositionally biased region" description="Low complexity" evidence="2">
    <location>
        <begin position="548"/>
        <end position="562"/>
    </location>
</feature>
<dbReference type="SMART" id="SM00701">
    <property type="entry name" value="PGRP"/>
    <property type="match status" value="1"/>
</dbReference>
<evidence type="ECO:0000259" key="3">
    <source>
        <dbReference type="SMART" id="SM00701"/>
    </source>
</evidence>
<organism evidence="4 5">
    <name type="scientific">Arsenicicoccus piscis</name>
    <dbReference type="NCBI Taxonomy" id="673954"/>
    <lineage>
        <taxon>Bacteria</taxon>
        <taxon>Bacillati</taxon>
        <taxon>Actinomycetota</taxon>
        <taxon>Actinomycetes</taxon>
        <taxon>Micrococcales</taxon>
        <taxon>Intrasporangiaceae</taxon>
        <taxon>Arsenicicoccus</taxon>
    </lineage>
</organism>
<evidence type="ECO:0000313" key="4">
    <source>
        <dbReference type="EMBL" id="GMA20319.1"/>
    </source>
</evidence>
<protein>
    <recommendedName>
        <fullName evidence="3">Peptidoglycan recognition protein family domain-containing protein</fullName>
    </recommendedName>
</protein>
<comment type="caution">
    <text evidence="4">The sequence shown here is derived from an EMBL/GenBank/DDBJ whole genome shotgun (WGS) entry which is preliminary data.</text>
</comment>
<evidence type="ECO:0000256" key="1">
    <source>
        <dbReference type="ARBA" id="ARBA00007553"/>
    </source>
</evidence>
<feature type="domain" description="Peptidoglycan recognition protein family" evidence="3">
    <location>
        <begin position="230"/>
        <end position="379"/>
    </location>
</feature>
<dbReference type="Proteomes" id="UP001157109">
    <property type="component" value="Unassembled WGS sequence"/>
</dbReference>
<keyword evidence="5" id="KW-1185">Reference proteome</keyword>
<evidence type="ECO:0000256" key="2">
    <source>
        <dbReference type="SAM" id="MobiDB-lite"/>
    </source>
</evidence>
<sequence length="579" mass="60195">MTKDPTPSSSSTQRPLRGALAAGGALTLAFVMAPSFTVSAPSAAPARNGVVTPTVKHVALKTQKVRSVTASGPSTRVIAAPSAPRTSDGAVVDSTGKAATAARPAALAAGQSDDNVVEVAASGDLVGLTWPTDTTLASKATVAVRVLTDKGWQDWQELTVDDRGDASAHRIGTEPIFVDGAQRVQIRVAPEAKDLLKTAQLAAITSPTTAADAQLTPTAIPGAANAAYVPSVISRAGWGANERLRNGCVPTIRPTTKVIVVHHTAGSNNYTAAQSASIIRGIYAYDTGTLGWCDVAYNMIVDKYGQRFEGRFGGLNKTVQGAHADSFNQATFGISILGNYDTTSVPAAGMTALKQGIAMRLSQFYIKPYGQTTLYSEYNGTTSKYPKGSAYLANNIAGHRDSSNTACPGRYLYPRLNELRDGAAALAGYSNGTFSSPIYKRYVATGGAAKWGLVNVGESALSSSVKRTVFTSNQRIYATPAGPRSSAPASTRPGRASAGWTEWATRSTTRPRPPVAGTCPTARATRSPGPPTTSRPTSRAVCTPTGGRPAARSARRCSCPSRPARRCVAAGCSPSRTAP</sequence>
<name>A0ABQ6HPC9_9MICO</name>
<dbReference type="Gene3D" id="3.40.80.10">
    <property type="entry name" value="Peptidoglycan recognition protein-like"/>
    <property type="match status" value="1"/>
</dbReference>
<comment type="similarity">
    <text evidence="1">Belongs to the N-acetylmuramoyl-L-alanine amidase 2 family.</text>
</comment>
<gene>
    <name evidence="4" type="ORF">GCM10025862_23400</name>
</gene>